<sequence length="134" mass="14602">MTARQRARGRSAPADELLPSLLGRSHQLRRYPSSQGRRAVYQCHHAAAPLLLLAATSAPSPAALLRRAQPPWVPQLHASQPGPGPPRRLGVGAPPTPRRPLCERPRRGSLDPPPRAARLSLSNEAHLQGGRRWI</sequence>
<reference evidence="2" key="1">
    <citation type="submission" date="2019-03" db="EMBL/GenBank/DDBJ databases">
        <title>WGS assembly of Setaria viridis.</title>
        <authorList>
            <person name="Huang P."/>
            <person name="Jenkins J."/>
            <person name="Grimwood J."/>
            <person name="Barry K."/>
            <person name="Healey A."/>
            <person name="Mamidi S."/>
            <person name="Sreedasyam A."/>
            <person name="Shu S."/>
            <person name="Feldman M."/>
            <person name="Wu J."/>
            <person name="Yu Y."/>
            <person name="Chen C."/>
            <person name="Johnson J."/>
            <person name="Rokhsar D."/>
            <person name="Baxter I."/>
            <person name="Schmutz J."/>
            <person name="Brutnell T."/>
            <person name="Kellogg E."/>
        </authorList>
    </citation>
    <scope>NUCLEOTIDE SEQUENCE [LARGE SCALE GENOMIC DNA]</scope>
</reference>
<dbReference type="EMBL" id="CM016560">
    <property type="protein sequence ID" value="TKV93490.1"/>
    <property type="molecule type" value="Genomic_DNA"/>
</dbReference>
<evidence type="ECO:0000313" key="2">
    <source>
        <dbReference type="EMBL" id="TKV93490.1"/>
    </source>
</evidence>
<organism evidence="2 3">
    <name type="scientific">Setaria viridis</name>
    <name type="common">Green bristlegrass</name>
    <name type="synonym">Setaria italica subsp. viridis</name>
    <dbReference type="NCBI Taxonomy" id="4556"/>
    <lineage>
        <taxon>Eukaryota</taxon>
        <taxon>Viridiplantae</taxon>
        <taxon>Streptophyta</taxon>
        <taxon>Embryophyta</taxon>
        <taxon>Tracheophyta</taxon>
        <taxon>Spermatophyta</taxon>
        <taxon>Magnoliopsida</taxon>
        <taxon>Liliopsida</taxon>
        <taxon>Poales</taxon>
        <taxon>Poaceae</taxon>
        <taxon>PACMAD clade</taxon>
        <taxon>Panicoideae</taxon>
        <taxon>Panicodae</taxon>
        <taxon>Paniceae</taxon>
        <taxon>Cenchrinae</taxon>
        <taxon>Setaria</taxon>
    </lineage>
</organism>
<feature type="region of interest" description="Disordered" evidence="1">
    <location>
        <begin position="69"/>
        <end position="134"/>
    </location>
</feature>
<accession>A0A4U6SX67</accession>
<proteinExistence type="predicted"/>
<keyword evidence="3" id="KW-1185">Reference proteome</keyword>
<gene>
    <name evidence="2" type="ORF">SEVIR_9G228900v2</name>
</gene>
<name>A0A4U6SX67_SETVI</name>
<dbReference type="Gramene" id="TKV93490">
    <property type="protein sequence ID" value="TKV93490"/>
    <property type="gene ID" value="SEVIR_9G228900v2"/>
</dbReference>
<evidence type="ECO:0000313" key="3">
    <source>
        <dbReference type="Proteomes" id="UP000298652"/>
    </source>
</evidence>
<dbReference type="Proteomes" id="UP000298652">
    <property type="component" value="Chromosome 9"/>
</dbReference>
<evidence type="ECO:0000256" key="1">
    <source>
        <dbReference type="SAM" id="MobiDB-lite"/>
    </source>
</evidence>
<feature type="region of interest" description="Disordered" evidence="1">
    <location>
        <begin position="1"/>
        <end position="21"/>
    </location>
</feature>
<feature type="compositionally biased region" description="Basic and acidic residues" evidence="1">
    <location>
        <begin position="100"/>
        <end position="109"/>
    </location>
</feature>
<protein>
    <submittedName>
        <fullName evidence="2">Uncharacterized protein</fullName>
    </submittedName>
</protein>
<dbReference type="AlphaFoldDB" id="A0A4U6SX67"/>